<dbReference type="SUPFAM" id="SSF51445">
    <property type="entry name" value="(Trans)glycosidases"/>
    <property type="match status" value="1"/>
</dbReference>
<dbReference type="Proteomes" id="UP001159364">
    <property type="component" value="Linkage Group LG08"/>
</dbReference>
<dbReference type="InterPro" id="IPR033132">
    <property type="entry name" value="GH_1_N_CS"/>
</dbReference>
<dbReference type="InterPro" id="IPR017853">
    <property type="entry name" value="GH"/>
</dbReference>
<keyword evidence="2 6" id="KW-0732">Signal</keyword>
<dbReference type="PROSITE" id="PS00653">
    <property type="entry name" value="GLYCOSYL_HYDROL_F1_2"/>
    <property type="match status" value="1"/>
</dbReference>
<evidence type="ECO:0000256" key="4">
    <source>
        <dbReference type="ARBA" id="ARBA00023180"/>
    </source>
</evidence>
<dbReference type="Pfam" id="PF00232">
    <property type="entry name" value="Glyco_hydro_1"/>
    <property type="match status" value="1"/>
</dbReference>
<dbReference type="PANTHER" id="PTHR10353:SF29">
    <property type="entry name" value="BETA-GLUCOSIDASE 11"/>
    <property type="match status" value="1"/>
</dbReference>
<evidence type="ECO:0008006" key="9">
    <source>
        <dbReference type="Google" id="ProtNLM"/>
    </source>
</evidence>
<dbReference type="PRINTS" id="PR00131">
    <property type="entry name" value="GLHYDRLASE1"/>
</dbReference>
<gene>
    <name evidence="7" type="ORF">K2173_004239</name>
</gene>
<evidence type="ECO:0000256" key="5">
    <source>
        <dbReference type="RuleBase" id="RU003690"/>
    </source>
</evidence>
<dbReference type="FunFam" id="3.20.20.80:FF:000069">
    <property type="entry name" value="Beta-glucosidase 1"/>
    <property type="match status" value="1"/>
</dbReference>
<protein>
    <recommendedName>
        <fullName evidence="9">Beta-glucosidase 11-like</fullName>
    </recommendedName>
</protein>
<name>A0AAV8U889_9ROSI</name>
<evidence type="ECO:0000256" key="2">
    <source>
        <dbReference type="ARBA" id="ARBA00022729"/>
    </source>
</evidence>
<dbReference type="PANTHER" id="PTHR10353">
    <property type="entry name" value="GLYCOSYL HYDROLASE"/>
    <property type="match status" value="1"/>
</dbReference>
<dbReference type="GO" id="GO:0008422">
    <property type="term" value="F:beta-glucosidase activity"/>
    <property type="evidence" value="ECO:0007669"/>
    <property type="project" value="TreeGrafter"/>
</dbReference>
<sequence length="529" mass="60156">MWRLHSSLTVLLSLAVSVFCTDEYSKEDFPPGFVFGAATSAYQVEGAANMDGRSPSIWDTFTHSGNLHGDTGDVAVDQYHKYKEDVQLMAETGLEAYRFSISWSRLIPNGRGTLNPKGLQYYNNLINELVSHGIQPHVTLNHMDHPQVLEDEYGGWLSRKMVEDFTAYADVCFREFGDRVWHWVTINELNVFAIGSYDLGMLPPKRCSPPFGLNCSQGNSTYEPYLAVHHMLLAHAFTARLYRTKYKEKQHGFIGLSLYGFWFQPLTNSAEDVTATERAKEFFLGWTAKPLVFGNYPDIMKKLVGSRLPSFSPDESKLVKGSIDFLGFIHYGGFYINDNSNSPKGDVFVDAQVNNFLLPVAVDYPQKPQANQDLVPTWALKGLLHCFKQSYGNPPVYILENGKDTPRSSSLEDISRVAYLHTYIGAVLDAIRAGSNTRGYFVWSLLDILEILDGYRTSFGLYYVDLDDPDLKRQPKLSAHWYSQFLKGKNTSLDGIVLKVENNISFQFFVSKNKKRQQFYINKKKLFFF</sequence>
<evidence type="ECO:0000313" key="8">
    <source>
        <dbReference type="Proteomes" id="UP001159364"/>
    </source>
</evidence>
<keyword evidence="4" id="KW-0325">Glycoprotein</keyword>
<dbReference type="EMBL" id="JAIWQS010000008">
    <property type="protein sequence ID" value="KAJ8898626.1"/>
    <property type="molecule type" value="Genomic_DNA"/>
</dbReference>
<feature type="signal peptide" evidence="6">
    <location>
        <begin position="1"/>
        <end position="20"/>
    </location>
</feature>
<organism evidence="7 8">
    <name type="scientific">Erythroxylum novogranatense</name>
    <dbReference type="NCBI Taxonomy" id="1862640"/>
    <lineage>
        <taxon>Eukaryota</taxon>
        <taxon>Viridiplantae</taxon>
        <taxon>Streptophyta</taxon>
        <taxon>Embryophyta</taxon>
        <taxon>Tracheophyta</taxon>
        <taxon>Spermatophyta</taxon>
        <taxon>Magnoliopsida</taxon>
        <taxon>eudicotyledons</taxon>
        <taxon>Gunneridae</taxon>
        <taxon>Pentapetalae</taxon>
        <taxon>rosids</taxon>
        <taxon>fabids</taxon>
        <taxon>Malpighiales</taxon>
        <taxon>Erythroxylaceae</taxon>
        <taxon>Erythroxylum</taxon>
    </lineage>
</organism>
<keyword evidence="3" id="KW-0378">Hydrolase</keyword>
<comment type="caution">
    <text evidence="7">The sequence shown here is derived from an EMBL/GenBank/DDBJ whole genome shotgun (WGS) entry which is preliminary data.</text>
</comment>
<evidence type="ECO:0000313" key="7">
    <source>
        <dbReference type="EMBL" id="KAJ8898626.1"/>
    </source>
</evidence>
<dbReference type="InterPro" id="IPR001360">
    <property type="entry name" value="Glyco_hydro_1"/>
</dbReference>
<keyword evidence="8" id="KW-1185">Reference proteome</keyword>
<proteinExistence type="inferred from homology"/>
<evidence type="ECO:0000256" key="6">
    <source>
        <dbReference type="SAM" id="SignalP"/>
    </source>
</evidence>
<accession>A0AAV8U889</accession>
<feature type="chain" id="PRO_5043731658" description="Beta-glucosidase 11-like" evidence="6">
    <location>
        <begin position="21"/>
        <end position="529"/>
    </location>
</feature>
<dbReference type="GO" id="GO:0005975">
    <property type="term" value="P:carbohydrate metabolic process"/>
    <property type="evidence" value="ECO:0007669"/>
    <property type="project" value="InterPro"/>
</dbReference>
<comment type="similarity">
    <text evidence="1 5">Belongs to the glycosyl hydrolase 1 family.</text>
</comment>
<evidence type="ECO:0000256" key="3">
    <source>
        <dbReference type="ARBA" id="ARBA00022801"/>
    </source>
</evidence>
<dbReference type="AlphaFoldDB" id="A0AAV8U889"/>
<reference evidence="7 8" key="1">
    <citation type="submission" date="2021-09" db="EMBL/GenBank/DDBJ databases">
        <title>Genomic insights and catalytic innovation underlie evolution of tropane alkaloids biosynthesis.</title>
        <authorList>
            <person name="Wang Y.-J."/>
            <person name="Tian T."/>
            <person name="Huang J.-P."/>
            <person name="Huang S.-X."/>
        </authorList>
    </citation>
    <scope>NUCLEOTIDE SEQUENCE [LARGE SCALE GENOMIC DNA]</scope>
    <source>
        <strain evidence="7">KIB-2018</strain>
        <tissue evidence="7">Leaf</tissue>
    </source>
</reference>
<evidence type="ECO:0000256" key="1">
    <source>
        <dbReference type="ARBA" id="ARBA00010838"/>
    </source>
</evidence>
<dbReference type="Gene3D" id="3.20.20.80">
    <property type="entry name" value="Glycosidases"/>
    <property type="match status" value="1"/>
</dbReference>